<dbReference type="EMBL" id="BPQP01000029">
    <property type="protein sequence ID" value="GJD94782.1"/>
    <property type="molecule type" value="Genomic_DNA"/>
</dbReference>
<evidence type="ECO:0000313" key="1">
    <source>
        <dbReference type="EMBL" id="GJD94782.1"/>
    </source>
</evidence>
<protein>
    <submittedName>
        <fullName evidence="1">Uncharacterized protein</fullName>
    </submittedName>
</protein>
<gene>
    <name evidence="1" type="ORF">OCOJLMKI_1986</name>
</gene>
<reference evidence="1" key="1">
    <citation type="journal article" date="2021" name="Front. Microbiol.">
        <title>Comprehensive Comparative Genomics and Phenotyping of Methylobacterium Species.</title>
        <authorList>
            <person name="Alessa O."/>
            <person name="Ogura Y."/>
            <person name="Fujitani Y."/>
            <person name="Takami H."/>
            <person name="Hayashi T."/>
            <person name="Sahin N."/>
            <person name="Tani A."/>
        </authorList>
    </citation>
    <scope>NUCLEOTIDE SEQUENCE</scope>
    <source>
        <strain evidence="1">DSM 19015</strain>
    </source>
</reference>
<dbReference type="Proteomes" id="UP001055125">
    <property type="component" value="Unassembled WGS sequence"/>
</dbReference>
<dbReference type="RefSeq" id="WP_238243945.1">
    <property type="nucleotide sequence ID" value="NZ_BPQP01000029.1"/>
</dbReference>
<name>A0ABQ4RYZ0_9HYPH</name>
<proteinExistence type="predicted"/>
<evidence type="ECO:0000313" key="2">
    <source>
        <dbReference type="Proteomes" id="UP001055125"/>
    </source>
</evidence>
<reference evidence="1" key="2">
    <citation type="submission" date="2021-08" db="EMBL/GenBank/DDBJ databases">
        <authorList>
            <person name="Tani A."/>
            <person name="Ola A."/>
            <person name="Ogura Y."/>
            <person name="Katsura K."/>
            <person name="Hayashi T."/>
        </authorList>
    </citation>
    <scope>NUCLEOTIDE SEQUENCE</scope>
    <source>
        <strain evidence="1">DSM 19015</strain>
    </source>
</reference>
<accession>A0ABQ4RYZ0</accession>
<organism evidence="1 2">
    <name type="scientific">Methylobacterium iners</name>
    <dbReference type="NCBI Taxonomy" id="418707"/>
    <lineage>
        <taxon>Bacteria</taxon>
        <taxon>Pseudomonadati</taxon>
        <taxon>Pseudomonadota</taxon>
        <taxon>Alphaproteobacteria</taxon>
        <taxon>Hyphomicrobiales</taxon>
        <taxon>Methylobacteriaceae</taxon>
        <taxon>Methylobacterium</taxon>
    </lineage>
</organism>
<sequence length="88" mass="9985">MVDESELTIRTTALFDGVTKAESAPRNDGTRLYRVWAKGSVIPVHPVPQPGEDSMIAIEAQLDKHEAGMRVINERYRTNRPIWVRRAI</sequence>
<comment type="caution">
    <text evidence="1">The sequence shown here is derived from an EMBL/GenBank/DDBJ whole genome shotgun (WGS) entry which is preliminary data.</text>
</comment>
<keyword evidence="2" id="KW-1185">Reference proteome</keyword>